<keyword evidence="4" id="KW-1185">Reference proteome</keyword>
<dbReference type="OrthoDB" id="9781325at2"/>
<evidence type="ECO:0000313" key="3">
    <source>
        <dbReference type="EMBL" id="PWC12093.1"/>
    </source>
</evidence>
<dbReference type="InterPro" id="IPR033948">
    <property type="entry name" value="ETF_beta_N"/>
</dbReference>
<dbReference type="PANTHER" id="PTHR21294">
    <property type="entry name" value="ELECTRON TRANSFER FLAVOPROTEIN BETA-SUBUNIT"/>
    <property type="match status" value="1"/>
</dbReference>
<protein>
    <submittedName>
        <fullName evidence="3">Electron transfer flavoprotein</fullName>
    </submittedName>
</protein>
<feature type="domain" description="Electron transfer flavoprotein alpha/beta-subunit N-terminal" evidence="2">
    <location>
        <begin position="21"/>
        <end position="214"/>
    </location>
</feature>
<dbReference type="CDD" id="cd01714">
    <property type="entry name" value="ETF_beta"/>
    <property type="match status" value="1"/>
</dbReference>
<keyword evidence="1" id="KW-0813">Transport</keyword>
<dbReference type="Pfam" id="PF01012">
    <property type="entry name" value="ETF"/>
    <property type="match status" value="1"/>
</dbReference>
<dbReference type="PIRSF" id="PIRSF000090">
    <property type="entry name" value="Beta-ETF"/>
    <property type="match status" value="1"/>
</dbReference>
<dbReference type="GO" id="GO:0009055">
    <property type="term" value="F:electron transfer activity"/>
    <property type="evidence" value="ECO:0007669"/>
    <property type="project" value="InterPro"/>
</dbReference>
<dbReference type="SMART" id="SM00893">
    <property type="entry name" value="ETF"/>
    <property type="match status" value="1"/>
</dbReference>
<dbReference type="PANTHER" id="PTHR21294:SF17">
    <property type="entry name" value="PROTEIN FIXA"/>
    <property type="match status" value="1"/>
</dbReference>
<evidence type="ECO:0000259" key="2">
    <source>
        <dbReference type="SMART" id="SM00893"/>
    </source>
</evidence>
<dbReference type="Proteomes" id="UP000245138">
    <property type="component" value="Unassembled WGS sequence"/>
</dbReference>
<evidence type="ECO:0000256" key="1">
    <source>
        <dbReference type="ARBA" id="ARBA00022982"/>
    </source>
</evidence>
<proteinExistence type="predicted"/>
<accession>A0A2U1TRR4</accession>
<dbReference type="NCBIfam" id="NF002888">
    <property type="entry name" value="PRK03359.1"/>
    <property type="match status" value="1"/>
</dbReference>
<dbReference type="Gene3D" id="3.40.50.620">
    <property type="entry name" value="HUPs"/>
    <property type="match status" value="1"/>
</dbReference>
<reference evidence="3 4" key="1">
    <citation type="submission" date="2018-04" db="EMBL/GenBank/DDBJ databases">
        <title>Brenneria corticis sp.nov.</title>
        <authorList>
            <person name="Li Y."/>
        </authorList>
    </citation>
    <scope>NUCLEOTIDE SEQUENCE [LARGE SCALE GENOMIC DNA]</scope>
    <source>
        <strain evidence="3 4">LMG 27715</strain>
    </source>
</reference>
<dbReference type="InterPro" id="IPR012255">
    <property type="entry name" value="ETF_b"/>
</dbReference>
<dbReference type="RefSeq" id="WP_109054671.1">
    <property type="nucleotide sequence ID" value="NZ_QDKJ01000008.1"/>
</dbReference>
<dbReference type="InterPro" id="IPR014730">
    <property type="entry name" value="ETF_a/b_N"/>
</dbReference>
<gene>
    <name evidence="3" type="ORF">B4923_12420</name>
</gene>
<sequence>MRLIACCKVVHDEQDITTRPDRSLDMDNAGLKISLYDLNALEAATDIAKQQPDSRLIALSAGNKAMLENSKIRKDILSRGPDELTIVADDALHLLYPTETAKILASAAQKIGFDLLLCGEGSGDLYAQQTGLQIGAQLNLPCINAVRKITVGEGKILVERELEDTVEELELSLPAVISVTSDINTPKLPSMKAILAANKKPVTQWDLSTLACELGAVTATRESACAPKQADRLRMIIEGDSDENIAAFAEHLRQAINQ</sequence>
<comment type="caution">
    <text evidence="3">The sequence shown here is derived from an EMBL/GenBank/DDBJ whole genome shotgun (WGS) entry which is preliminary data.</text>
</comment>
<name>A0A2U1TRR4_9GAMM</name>
<keyword evidence="1" id="KW-0249">Electron transport</keyword>
<dbReference type="AlphaFoldDB" id="A0A2U1TRR4"/>
<dbReference type="InterPro" id="IPR014729">
    <property type="entry name" value="Rossmann-like_a/b/a_fold"/>
</dbReference>
<dbReference type="SUPFAM" id="SSF52402">
    <property type="entry name" value="Adenine nucleotide alpha hydrolases-like"/>
    <property type="match status" value="1"/>
</dbReference>
<dbReference type="EMBL" id="QDKJ01000008">
    <property type="protein sequence ID" value="PWC12093.1"/>
    <property type="molecule type" value="Genomic_DNA"/>
</dbReference>
<organism evidence="3 4">
    <name type="scientific">Brenneria roseae subsp. americana</name>
    <dbReference type="NCBI Taxonomy" id="1508507"/>
    <lineage>
        <taxon>Bacteria</taxon>
        <taxon>Pseudomonadati</taxon>
        <taxon>Pseudomonadota</taxon>
        <taxon>Gammaproteobacteria</taxon>
        <taxon>Enterobacterales</taxon>
        <taxon>Pectobacteriaceae</taxon>
        <taxon>Brenneria</taxon>
    </lineage>
</organism>
<evidence type="ECO:0000313" key="4">
    <source>
        <dbReference type="Proteomes" id="UP000245138"/>
    </source>
</evidence>